<dbReference type="GO" id="GO:0005524">
    <property type="term" value="F:ATP binding"/>
    <property type="evidence" value="ECO:0007669"/>
    <property type="project" value="UniProtKB-KW"/>
</dbReference>
<gene>
    <name evidence="4" type="ORF">HYC85_030733</name>
</gene>
<name>A0A7J7G1M2_CAMSI</name>
<feature type="domain" description="Protein kinase" evidence="3">
    <location>
        <begin position="1"/>
        <end position="174"/>
    </location>
</feature>
<dbReference type="PANTHER" id="PTHR46008:SF20">
    <property type="entry name" value="PROTEIN KINASE DOMAIN-CONTAINING PROTEIN"/>
    <property type="match status" value="1"/>
</dbReference>
<evidence type="ECO:0000256" key="2">
    <source>
        <dbReference type="ARBA" id="ARBA00022840"/>
    </source>
</evidence>
<accession>A0A7J7G1M2</accession>
<protein>
    <recommendedName>
        <fullName evidence="3">Protein kinase domain-containing protein</fullName>
    </recommendedName>
</protein>
<keyword evidence="5" id="KW-1185">Reference proteome</keyword>
<reference evidence="5" key="1">
    <citation type="journal article" date="2020" name="Nat. Commun.">
        <title>Genome assembly of wild tea tree DASZ reveals pedigree and selection history of tea varieties.</title>
        <authorList>
            <person name="Zhang W."/>
            <person name="Zhang Y."/>
            <person name="Qiu H."/>
            <person name="Guo Y."/>
            <person name="Wan H."/>
            <person name="Zhang X."/>
            <person name="Scossa F."/>
            <person name="Alseekh S."/>
            <person name="Zhang Q."/>
            <person name="Wang P."/>
            <person name="Xu L."/>
            <person name="Schmidt M.H."/>
            <person name="Jia X."/>
            <person name="Li D."/>
            <person name="Zhu A."/>
            <person name="Guo F."/>
            <person name="Chen W."/>
            <person name="Ni D."/>
            <person name="Usadel B."/>
            <person name="Fernie A.R."/>
            <person name="Wen W."/>
        </authorList>
    </citation>
    <scope>NUCLEOTIDE SEQUENCE [LARGE SCALE GENOMIC DNA]</scope>
    <source>
        <strain evidence="5">cv. G240</strain>
    </source>
</reference>
<dbReference type="PANTHER" id="PTHR46008">
    <property type="entry name" value="LEAF RUST 10 DISEASE-RESISTANCE LOCUS RECEPTOR-LIKE PROTEIN KINASE-LIKE 1.4"/>
    <property type="match status" value="1"/>
</dbReference>
<proteinExistence type="predicted"/>
<sequence>MNDIEKEGSYYGVQTFSYNELQRATNNFDSKKEVGDEGFGAVYQGKLRDGSSPTFAAQTLFSSTAAPSTHKLLLIYEYIPNGTVADHLHGDCVKPGSLSWTTRMSIAFETASALAYLHAFDVIHRDVKTNNILLDNNFCVKGANFELSLIFPTDVTYVSMALQGTLGYVDPEYP</sequence>
<dbReference type="Gene3D" id="1.10.510.10">
    <property type="entry name" value="Transferase(Phosphotransferase) domain 1"/>
    <property type="match status" value="1"/>
</dbReference>
<dbReference type="AlphaFoldDB" id="A0A7J7G1M2"/>
<organism evidence="4 5">
    <name type="scientific">Camellia sinensis</name>
    <name type="common">Tea plant</name>
    <name type="synonym">Thea sinensis</name>
    <dbReference type="NCBI Taxonomy" id="4442"/>
    <lineage>
        <taxon>Eukaryota</taxon>
        <taxon>Viridiplantae</taxon>
        <taxon>Streptophyta</taxon>
        <taxon>Embryophyta</taxon>
        <taxon>Tracheophyta</taxon>
        <taxon>Spermatophyta</taxon>
        <taxon>Magnoliopsida</taxon>
        <taxon>eudicotyledons</taxon>
        <taxon>Gunneridae</taxon>
        <taxon>Pentapetalae</taxon>
        <taxon>asterids</taxon>
        <taxon>Ericales</taxon>
        <taxon>Theaceae</taxon>
        <taxon>Camellia</taxon>
    </lineage>
</organism>
<evidence type="ECO:0000313" key="5">
    <source>
        <dbReference type="Proteomes" id="UP000593564"/>
    </source>
</evidence>
<dbReference type="EMBL" id="JACBKZ010000014">
    <property type="protein sequence ID" value="KAF5934562.1"/>
    <property type="molecule type" value="Genomic_DNA"/>
</dbReference>
<dbReference type="InterPro" id="IPR011009">
    <property type="entry name" value="Kinase-like_dom_sf"/>
</dbReference>
<comment type="caution">
    <text evidence="4">The sequence shown here is derived from an EMBL/GenBank/DDBJ whole genome shotgun (WGS) entry which is preliminary data.</text>
</comment>
<dbReference type="GO" id="GO:0004672">
    <property type="term" value="F:protein kinase activity"/>
    <property type="evidence" value="ECO:0007669"/>
    <property type="project" value="InterPro"/>
</dbReference>
<dbReference type="SUPFAM" id="SSF56112">
    <property type="entry name" value="Protein kinase-like (PK-like)"/>
    <property type="match status" value="1"/>
</dbReference>
<evidence type="ECO:0000256" key="1">
    <source>
        <dbReference type="ARBA" id="ARBA00022741"/>
    </source>
</evidence>
<dbReference type="Proteomes" id="UP000593564">
    <property type="component" value="Unassembled WGS sequence"/>
</dbReference>
<dbReference type="SMART" id="SM00220">
    <property type="entry name" value="S_TKc"/>
    <property type="match status" value="1"/>
</dbReference>
<dbReference type="Gene3D" id="3.30.200.20">
    <property type="entry name" value="Phosphorylase Kinase, domain 1"/>
    <property type="match status" value="1"/>
</dbReference>
<reference evidence="4 5" key="2">
    <citation type="submission" date="2020-07" db="EMBL/GenBank/DDBJ databases">
        <title>Genome assembly of wild tea tree DASZ reveals pedigree and selection history of tea varieties.</title>
        <authorList>
            <person name="Zhang W."/>
        </authorList>
    </citation>
    <scope>NUCLEOTIDE SEQUENCE [LARGE SCALE GENOMIC DNA]</scope>
    <source>
        <strain evidence="5">cv. G240</strain>
        <tissue evidence="4">Leaf</tissue>
    </source>
</reference>
<dbReference type="InterPro" id="IPR008271">
    <property type="entry name" value="Ser/Thr_kinase_AS"/>
</dbReference>
<evidence type="ECO:0000259" key="3">
    <source>
        <dbReference type="PROSITE" id="PS50011"/>
    </source>
</evidence>
<keyword evidence="1" id="KW-0547">Nucleotide-binding</keyword>
<keyword evidence="2" id="KW-0067">ATP-binding</keyword>
<dbReference type="Pfam" id="PF00069">
    <property type="entry name" value="Pkinase"/>
    <property type="match status" value="1"/>
</dbReference>
<dbReference type="PROSITE" id="PS50011">
    <property type="entry name" value="PROTEIN_KINASE_DOM"/>
    <property type="match status" value="1"/>
</dbReference>
<dbReference type="PROSITE" id="PS00108">
    <property type="entry name" value="PROTEIN_KINASE_ST"/>
    <property type="match status" value="1"/>
</dbReference>
<dbReference type="InterPro" id="IPR000719">
    <property type="entry name" value="Prot_kinase_dom"/>
</dbReference>
<evidence type="ECO:0000313" key="4">
    <source>
        <dbReference type="EMBL" id="KAF5934562.1"/>
    </source>
</evidence>